<sequence length="62" mass="7130">MSSNLIPVERAFFIFLLSIIWEVLEGFIVVFERPSISVVCLSDNIDSLNSYEKGRMLNRMSC</sequence>
<evidence type="ECO:0000256" key="1">
    <source>
        <dbReference type="SAM" id="Phobius"/>
    </source>
</evidence>
<comment type="caution">
    <text evidence="2">The sequence shown here is derived from an EMBL/GenBank/DDBJ whole genome shotgun (WGS) entry which is preliminary data.</text>
</comment>
<gene>
    <name evidence="2" type="ORF">CROQUDRAFT_642963</name>
</gene>
<keyword evidence="1" id="KW-0472">Membrane</keyword>
<evidence type="ECO:0000313" key="2">
    <source>
        <dbReference type="EMBL" id="KAG0144118.1"/>
    </source>
</evidence>
<reference evidence="2" key="1">
    <citation type="submission" date="2013-11" db="EMBL/GenBank/DDBJ databases">
        <title>Genome sequence of the fusiform rust pathogen reveals effectors for host alternation and coevolution with pine.</title>
        <authorList>
            <consortium name="DOE Joint Genome Institute"/>
            <person name="Smith K."/>
            <person name="Pendleton A."/>
            <person name="Kubisiak T."/>
            <person name="Anderson C."/>
            <person name="Salamov A."/>
            <person name="Aerts A."/>
            <person name="Riley R."/>
            <person name="Clum A."/>
            <person name="Lindquist E."/>
            <person name="Ence D."/>
            <person name="Campbell M."/>
            <person name="Kronenberg Z."/>
            <person name="Feau N."/>
            <person name="Dhillon B."/>
            <person name="Hamelin R."/>
            <person name="Burleigh J."/>
            <person name="Smith J."/>
            <person name="Yandell M."/>
            <person name="Nelson C."/>
            <person name="Grigoriev I."/>
            <person name="Davis J."/>
        </authorList>
    </citation>
    <scope>NUCLEOTIDE SEQUENCE</scope>
    <source>
        <strain evidence="2">G11</strain>
    </source>
</reference>
<accession>A0A9P6NDU1</accession>
<proteinExistence type="predicted"/>
<organism evidence="2 3">
    <name type="scientific">Cronartium quercuum f. sp. fusiforme G11</name>
    <dbReference type="NCBI Taxonomy" id="708437"/>
    <lineage>
        <taxon>Eukaryota</taxon>
        <taxon>Fungi</taxon>
        <taxon>Dikarya</taxon>
        <taxon>Basidiomycota</taxon>
        <taxon>Pucciniomycotina</taxon>
        <taxon>Pucciniomycetes</taxon>
        <taxon>Pucciniales</taxon>
        <taxon>Coleosporiaceae</taxon>
        <taxon>Cronartium</taxon>
    </lineage>
</organism>
<protein>
    <submittedName>
        <fullName evidence="2">Uncharacterized protein</fullName>
    </submittedName>
</protein>
<dbReference type="Proteomes" id="UP000886653">
    <property type="component" value="Unassembled WGS sequence"/>
</dbReference>
<feature type="transmembrane region" description="Helical" evidence="1">
    <location>
        <begin position="12"/>
        <end position="31"/>
    </location>
</feature>
<name>A0A9P6NDU1_9BASI</name>
<keyword evidence="1" id="KW-0812">Transmembrane</keyword>
<evidence type="ECO:0000313" key="3">
    <source>
        <dbReference type="Proteomes" id="UP000886653"/>
    </source>
</evidence>
<dbReference type="EMBL" id="MU167302">
    <property type="protein sequence ID" value="KAG0144118.1"/>
    <property type="molecule type" value="Genomic_DNA"/>
</dbReference>
<dbReference type="AlphaFoldDB" id="A0A9P6NDU1"/>
<keyword evidence="1" id="KW-1133">Transmembrane helix</keyword>
<keyword evidence="3" id="KW-1185">Reference proteome</keyword>